<dbReference type="AlphaFoldDB" id="A0A803VVC3"/>
<reference evidence="2" key="2">
    <citation type="submission" date="2025-08" db="UniProtKB">
        <authorList>
            <consortium name="Ensembl"/>
        </authorList>
    </citation>
    <scope>IDENTIFICATION</scope>
</reference>
<sequence length="68" mass="7367">CGFCCFALRTLILSGEVQGKETPMGTGEHLKTCAPVGYCSPKCNVLDLKYTSADCKYSCCIPNPWKGK</sequence>
<organism evidence="2 3">
    <name type="scientific">Ficedula albicollis</name>
    <name type="common">Collared flycatcher</name>
    <name type="synonym">Muscicapa albicollis</name>
    <dbReference type="NCBI Taxonomy" id="59894"/>
    <lineage>
        <taxon>Eukaryota</taxon>
        <taxon>Metazoa</taxon>
        <taxon>Chordata</taxon>
        <taxon>Craniata</taxon>
        <taxon>Vertebrata</taxon>
        <taxon>Euteleostomi</taxon>
        <taxon>Archelosauria</taxon>
        <taxon>Archosauria</taxon>
        <taxon>Dinosauria</taxon>
        <taxon>Saurischia</taxon>
        <taxon>Theropoda</taxon>
        <taxon>Coelurosauria</taxon>
        <taxon>Aves</taxon>
        <taxon>Neognathae</taxon>
        <taxon>Neoaves</taxon>
        <taxon>Telluraves</taxon>
        <taxon>Australaves</taxon>
        <taxon>Passeriformes</taxon>
        <taxon>Muscicapidae</taxon>
        <taxon>Ficedula</taxon>
    </lineage>
</organism>
<reference evidence="2 3" key="1">
    <citation type="journal article" date="2012" name="Nature">
        <title>The genomic landscape of species divergence in Ficedula flycatchers.</title>
        <authorList>
            <person name="Ellegren H."/>
            <person name="Smeds L."/>
            <person name="Burri R."/>
            <person name="Olason P.I."/>
            <person name="Backstrom N."/>
            <person name="Kawakami T."/>
            <person name="Kunstner A."/>
            <person name="Makinen H."/>
            <person name="Nadachowska-Brzyska K."/>
            <person name="Qvarnstrom A."/>
            <person name="Uebbing S."/>
            <person name="Wolf J.B."/>
        </authorList>
    </citation>
    <scope>NUCLEOTIDE SEQUENCE [LARGE SCALE GENOMIC DNA]</scope>
</reference>
<keyword evidence="1" id="KW-0732">Signal</keyword>
<evidence type="ECO:0000313" key="2">
    <source>
        <dbReference type="Ensembl" id="ENSFALP00000026679.1"/>
    </source>
</evidence>
<proteinExistence type="predicted"/>
<keyword evidence="3" id="KW-1185">Reference proteome</keyword>
<feature type="chain" id="PRO_5032351265" description="Beta-defensin" evidence="1">
    <location>
        <begin position="20"/>
        <end position="68"/>
    </location>
</feature>
<feature type="signal peptide" evidence="1">
    <location>
        <begin position="1"/>
        <end position="19"/>
    </location>
</feature>
<protein>
    <recommendedName>
        <fullName evidence="4">Beta-defensin</fullName>
    </recommendedName>
</protein>
<dbReference type="GeneTree" id="ENSGT01150000287334"/>
<accession>A0A803VVC3</accession>
<reference evidence="2" key="3">
    <citation type="submission" date="2025-09" db="UniProtKB">
        <authorList>
            <consortium name="Ensembl"/>
        </authorList>
    </citation>
    <scope>IDENTIFICATION</scope>
</reference>
<evidence type="ECO:0000313" key="3">
    <source>
        <dbReference type="Proteomes" id="UP000016665"/>
    </source>
</evidence>
<dbReference type="Ensembl" id="ENSFALT00000044808.1">
    <property type="protein sequence ID" value="ENSFALP00000026679.1"/>
    <property type="gene ID" value="ENSFALG00000023940.1"/>
</dbReference>
<name>A0A803VVC3_FICAL</name>
<evidence type="ECO:0008006" key="4">
    <source>
        <dbReference type="Google" id="ProtNLM"/>
    </source>
</evidence>
<dbReference type="Gene3D" id="3.10.360.10">
    <property type="entry name" value="Antimicrobial Peptide, Beta-defensin 2, Chain A"/>
    <property type="match status" value="1"/>
</dbReference>
<dbReference type="Proteomes" id="UP000016665">
    <property type="component" value="Chromosome 3"/>
</dbReference>
<evidence type="ECO:0000256" key="1">
    <source>
        <dbReference type="SAM" id="SignalP"/>
    </source>
</evidence>